<dbReference type="GO" id="GO:0046872">
    <property type="term" value="F:metal ion binding"/>
    <property type="evidence" value="ECO:0007669"/>
    <property type="project" value="UniProtKB-UniRule"/>
</dbReference>
<evidence type="ECO:0000259" key="8">
    <source>
        <dbReference type="Pfam" id="PF01432"/>
    </source>
</evidence>
<dbReference type="GO" id="GO:0004222">
    <property type="term" value="F:metalloendopeptidase activity"/>
    <property type="evidence" value="ECO:0007669"/>
    <property type="project" value="InterPro"/>
</dbReference>
<keyword evidence="6 7" id="KW-0482">Metalloprotease</keyword>
<evidence type="ECO:0000256" key="2">
    <source>
        <dbReference type="ARBA" id="ARBA00022670"/>
    </source>
</evidence>
<evidence type="ECO:0000256" key="5">
    <source>
        <dbReference type="ARBA" id="ARBA00022833"/>
    </source>
</evidence>
<keyword evidence="5 7" id="KW-0862">Zinc</keyword>
<comment type="similarity">
    <text evidence="1 7">Belongs to the peptidase M3 family.</text>
</comment>
<comment type="cofactor">
    <cofactor evidence="7">
        <name>Zn(2+)</name>
        <dbReference type="ChEBI" id="CHEBI:29105"/>
    </cofactor>
    <text evidence="7">Binds 1 zinc ion.</text>
</comment>
<dbReference type="InterPro" id="IPR024079">
    <property type="entry name" value="MetalloPept_cat_dom_sf"/>
</dbReference>
<dbReference type="Gene3D" id="3.40.390.10">
    <property type="entry name" value="Collagenase (Catalytic Domain)"/>
    <property type="match status" value="1"/>
</dbReference>
<keyword evidence="3 7" id="KW-0479">Metal-binding</keyword>
<feature type="domain" description="Peptidase M3A/M3B catalytic" evidence="8">
    <location>
        <begin position="216"/>
        <end position="692"/>
    </location>
</feature>
<gene>
    <name evidence="9" type="ORF">CMUS01_04614</name>
</gene>
<dbReference type="Gene3D" id="1.20.1050.40">
    <property type="entry name" value="Endopeptidase. Chain P, domain 1"/>
    <property type="match status" value="1"/>
</dbReference>
<evidence type="ECO:0000313" key="9">
    <source>
        <dbReference type="EMBL" id="KAF6838486.1"/>
    </source>
</evidence>
<evidence type="ECO:0000313" key="10">
    <source>
        <dbReference type="Proteomes" id="UP000639643"/>
    </source>
</evidence>
<dbReference type="PANTHER" id="PTHR11804">
    <property type="entry name" value="PROTEASE M3 THIMET OLIGOPEPTIDASE-RELATED"/>
    <property type="match status" value="1"/>
</dbReference>
<sequence length="697" mass="79332">MSRKPPQPLHPLLSATSLVPTIQRLLAAESSLLDTLTSSIPPHEARYATVILPIQESQDATQAAAGTFSMLRYSGPPDKATRDAVAEAQKLWVDADAERLKRGDVYALVQAVWDRDEEDVSEEGRRVVEDMWLEFRHAGHGVLDREGVEGYLARRTRIEELKRMFQANLSRDHGGVWFAEDELSGVPEIESSRWGRDAGRVFVKLDRAGYDAILGYADSSETRNKMHLANEDRLQGNVGLYKQILLLRDENARVLGYDSHAAFRIRRRTAPSTAWVGEFLNKLSEELLPHGWREIARLGKIKKQHLESRGEEGGEEIMAWDYYYYTRLLEQESAVDQDLVSEWFPLRHTLQSMLDLFHSFLGLQFVPVPDQDLEGKIWSEGVEVWAVWEGRGERRGEFVGYLYADVLYREGKYRGNCNVNLQCGYTKPDGSRVNPATILMCSFNPPTASSCALLKHREVVTLFHELGHALHDLVSRTRHTRFHGTRVTPDFGEAPSTMLESWCWMPAELVRMSRHFTRVDESYMTAWKEAHPGRELPAEKMPVEIAENVAESRGLNRALWFLRQLVFARFDLEVNTQPSTQALRELDEVALFNELQDSLSLRPSPDQKGYGFVHSNHLISLYDAGYYSYLSAQAFAADFFEANFAKDPRDPEAWESYRRGVLEFGGGKGEMEIMRGFLGREPGTGALLRSLGLREDE</sequence>
<dbReference type="GO" id="GO:0005758">
    <property type="term" value="C:mitochondrial intermembrane space"/>
    <property type="evidence" value="ECO:0007669"/>
    <property type="project" value="TreeGrafter"/>
</dbReference>
<dbReference type="Gene3D" id="1.10.1370.10">
    <property type="entry name" value="Neurolysin, domain 3"/>
    <property type="match status" value="1"/>
</dbReference>
<evidence type="ECO:0000256" key="6">
    <source>
        <dbReference type="ARBA" id="ARBA00023049"/>
    </source>
</evidence>
<protein>
    <submittedName>
        <fullName evidence="9">Peptidase family M3</fullName>
    </submittedName>
</protein>
<name>A0A8H6NN30_9PEZI</name>
<dbReference type="AlphaFoldDB" id="A0A8H6NN30"/>
<evidence type="ECO:0000256" key="3">
    <source>
        <dbReference type="ARBA" id="ARBA00022723"/>
    </source>
</evidence>
<keyword evidence="2 7" id="KW-0645">Protease</keyword>
<accession>A0A8H6NN30</accession>
<dbReference type="InterPro" id="IPR024080">
    <property type="entry name" value="Neurolysin/TOP_N"/>
</dbReference>
<dbReference type="GO" id="GO:0006518">
    <property type="term" value="P:peptide metabolic process"/>
    <property type="evidence" value="ECO:0007669"/>
    <property type="project" value="TreeGrafter"/>
</dbReference>
<dbReference type="Proteomes" id="UP000639643">
    <property type="component" value="Unassembled WGS sequence"/>
</dbReference>
<proteinExistence type="inferred from homology"/>
<evidence type="ECO:0000256" key="7">
    <source>
        <dbReference type="RuleBase" id="RU003435"/>
    </source>
</evidence>
<evidence type="ECO:0000256" key="1">
    <source>
        <dbReference type="ARBA" id="ARBA00006040"/>
    </source>
</evidence>
<dbReference type="PANTHER" id="PTHR11804:SF84">
    <property type="entry name" value="SACCHAROLYSIN"/>
    <property type="match status" value="1"/>
</dbReference>
<dbReference type="SUPFAM" id="SSF55486">
    <property type="entry name" value="Metalloproteases ('zincins'), catalytic domain"/>
    <property type="match status" value="1"/>
</dbReference>
<reference evidence="9" key="1">
    <citation type="journal article" date="2020" name="Phytopathology">
        <title>Genome Sequence Resources of Colletotrichum truncatum, C. plurivorum, C. musicola, and C. sojae: Four Species Pathogenic to Soybean (Glycine max).</title>
        <authorList>
            <person name="Rogerio F."/>
            <person name="Boufleur T.R."/>
            <person name="Ciampi-Guillardi M."/>
            <person name="Sukno S.A."/>
            <person name="Thon M.R."/>
            <person name="Massola Junior N.S."/>
            <person name="Baroncelli R."/>
        </authorList>
    </citation>
    <scope>NUCLEOTIDE SEQUENCE</scope>
    <source>
        <strain evidence="9">LFN0074</strain>
    </source>
</reference>
<comment type="caution">
    <text evidence="9">The sequence shown here is derived from an EMBL/GenBank/DDBJ whole genome shotgun (WGS) entry which is preliminary data.</text>
</comment>
<dbReference type="CDD" id="cd06455">
    <property type="entry name" value="M3A_TOP"/>
    <property type="match status" value="1"/>
</dbReference>
<dbReference type="Pfam" id="PF01432">
    <property type="entry name" value="Peptidase_M3"/>
    <property type="match status" value="1"/>
</dbReference>
<dbReference type="InterPro" id="IPR024077">
    <property type="entry name" value="Neurolysin/TOP_dom2"/>
</dbReference>
<dbReference type="InterPro" id="IPR001567">
    <property type="entry name" value="Pept_M3A_M3B_dom"/>
</dbReference>
<evidence type="ECO:0000256" key="4">
    <source>
        <dbReference type="ARBA" id="ARBA00022801"/>
    </source>
</evidence>
<dbReference type="FunFam" id="3.40.390.10:FF:000074">
    <property type="entry name" value="Metalloprotease"/>
    <property type="match status" value="1"/>
</dbReference>
<dbReference type="OrthoDB" id="534666at2759"/>
<organism evidence="9 10">
    <name type="scientific">Colletotrichum musicola</name>
    <dbReference type="NCBI Taxonomy" id="2175873"/>
    <lineage>
        <taxon>Eukaryota</taxon>
        <taxon>Fungi</taxon>
        <taxon>Dikarya</taxon>
        <taxon>Ascomycota</taxon>
        <taxon>Pezizomycotina</taxon>
        <taxon>Sordariomycetes</taxon>
        <taxon>Hypocreomycetidae</taxon>
        <taxon>Glomerellales</taxon>
        <taxon>Glomerellaceae</taxon>
        <taxon>Colletotrichum</taxon>
        <taxon>Colletotrichum orchidearum species complex</taxon>
    </lineage>
</organism>
<keyword evidence="10" id="KW-1185">Reference proteome</keyword>
<dbReference type="GO" id="GO:0006508">
    <property type="term" value="P:proteolysis"/>
    <property type="evidence" value="ECO:0007669"/>
    <property type="project" value="UniProtKB-KW"/>
</dbReference>
<dbReference type="EMBL" id="WIGM01000127">
    <property type="protein sequence ID" value="KAF6838486.1"/>
    <property type="molecule type" value="Genomic_DNA"/>
</dbReference>
<keyword evidence="4 7" id="KW-0378">Hydrolase</keyword>
<dbReference type="InterPro" id="IPR045090">
    <property type="entry name" value="Pept_M3A_M3B"/>
</dbReference>